<keyword evidence="2" id="KW-1185">Reference proteome</keyword>
<accession>A0A7G2CAB9</accession>
<evidence type="ECO:0000313" key="1">
    <source>
        <dbReference type="EMBL" id="CAD2215817.1"/>
    </source>
</evidence>
<reference evidence="1 2" key="1">
    <citation type="submission" date="2020-08" db="EMBL/GenBank/DDBJ databases">
        <authorList>
            <person name="Newling K."/>
            <person name="Davey J."/>
            <person name="Forrester S."/>
        </authorList>
    </citation>
    <scope>NUCLEOTIDE SEQUENCE [LARGE SCALE GENOMIC DNA]</scope>
    <source>
        <strain evidence="2">Crithidia deanei Carvalho (ATCC PRA-265)</strain>
    </source>
</reference>
<gene>
    <name evidence="1" type="ORF">ADEAN_000327500</name>
</gene>
<proteinExistence type="predicted"/>
<sequence length="123" mass="13980">MQLPSGETLLNLKAQRTEPPSWSKLYVTALRGRRGTDEDDEGQGSLMDVHLTFVSQALAYLELHPDGGEQELSNENLRMIQNVCQTFGRVAQLSEVNSVSEGDLLQYITELTHQWHIEQNRRL</sequence>
<name>A0A7G2CAB9_9TRYP</name>
<dbReference type="VEuPathDB" id="TriTrypDB:ADEAN_000327500"/>
<dbReference type="AlphaFoldDB" id="A0A7G2CAB9"/>
<dbReference type="Proteomes" id="UP000515908">
    <property type="component" value="Chromosome 05"/>
</dbReference>
<dbReference type="EMBL" id="LR877149">
    <property type="protein sequence ID" value="CAD2215817.1"/>
    <property type="molecule type" value="Genomic_DNA"/>
</dbReference>
<evidence type="ECO:0000313" key="2">
    <source>
        <dbReference type="Proteomes" id="UP000515908"/>
    </source>
</evidence>
<organism evidence="1 2">
    <name type="scientific">Angomonas deanei</name>
    <dbReference type="NCBI Taxonomy" id="59799"/>
    <lineage>
        <taxon>Eukaryota</taxon>
        <taxon>Discoba</taxon>
        <taxon>Euglenozoa</taxon>
        <taxon>Kinetoplastea</taxon>
        <taxon>Metakinetoplastina</taxon>
        <taxon>Trypanosomatida</taxon>
        <taxon>Trypanosomatidae</taxon>
        <taxon>Strigomonadinae</taxon>
        <taxon>Angomonas</taxon>
    </lineage>
</organism>
<protein>
    <submittedName>
        <fullName evidence="1">Uncharacterized protein</fullName>
    </submittedName>
</protein>